<feature type="region of interest" description="Disordered" evidence="8">
    <location>
        <begin position="307"/>
        <end position="328"/>
    </location>
</feature>
<dbReference type="GO" id="GO:0030042">
    <property type="term" value="P:actin filament depolymerization"/>
    <property type="evidence" value="ECO:0007669"/>
    <property type="project" value="TreeGrafter"/>
</dbReference>
<dbReference type="GO" id="GO:0005737">
    <property type="term" value="C:cytoplasm"/>
    <property type="evidence" value="ECO:0007669"/>
    <property type="project" value="TreeGrafter"/>
</dbReference>
<evidence type="ECO:0000256" key="4">
    <source>
        <dbReference type="ARBA" id="ARBA00022737"/>
    </source>
</evidence>
<evidence type="ECO:0000256" key="2">
    <source>
        <dbReference type="ARBA" id="ARBA00009557"/>
    </source>
</evidence>
<comment type="caution">
    <text evidence="10">The sequence shown here is derived from an EMBL/GenBank/DDBJ whole genome shotgun (WGS) entry which is preliminary data.</text>
</comment>
<dbReference type="GO" id="GO:0003785">
    <property type="term" value="F:actin monomer binding"/>
    <property type="evidence" value="ECO:0007669"/>
    <property type="project" value="TreeGrafter"/>
</dbReference>
<dbReference type="EMBL" id="CAJVPV010007022">
    <property type="protein sequence ID" value="CAG8613728.1"/>
    <property type="molecule type" value="Genomic_DNA"/>
</dbReference>
<dbReference type="Pfam" id="PF00241">
    <property type="entry name" value="Cofilin_ADF"/>
    <property type="match status" value="1"/>
</dbReference>
<protein>
    <submittedName>
        <fullName evidence="10">333_t:CDS:1</fullName>
    </submittedName>
</protein>
<comment type="subcellular location">
    <subcellularLocation>
        <location evidence="1">Cytoplasm</location>
        <location evidence="1">Cytoskeleton</location>
    </subcellularLocation>
</comment>
<dbReference type="SUPFAM" id="SSF55753">
    <property type="entry name" value="Actin depolymerizing proteins"/>
    <property type="match status" value="2"/>
</dbReference>
<evidence type="ECO:0000256" key="6">
    <source>
        <dbReference type="ARBA" id="ARBA00023212"/>
    </source>
</evidence>
<evidence type="ECO:0000256" key="1">
    <source>
        <dbReference type="ARBA" id="ARBA00004245"/>
    </source>
</evidence>
<proteinExistence type="inferred from homology"/>
<dbReference type="CDD" id="cd11285">
    <property type="entry name" value="ADF_Twf-N_like"/>
    <property type="match status" value="1"/>
</dbReference>
<dbReference type="OrthoDB" id="10006997at2759"/>
<dbReference type="InterPro" id="IPR002108">
    <property type="entry name" value="ADF-H"/>
</dbReference>
<dbReference type="InterPro" id="IPR029006">
    <property type="entry name" value="ADF-H/Gelsolin-like_dom_sf"/>
</dbReference>
<reference evidence="10" key="1">
    <citation type="submission" date="2021-06" db="EMBL/GenBank/DDBJ databases">
        <authorList>
            <person name="Kallberg Y."/>
            <person name="Tangrot J."/>
            <person name="Rosling A."/>
        </authorList>
    </citation>
    <scope>NUCLEOTIDE SEQUENCE</scope>
    <source>
        <strain evidence="10">CL551</strain>
    </source>
</reference>
<dbReference type="AlphaFoldDB" id="A0A9N9CWL5"/>
<evidence type="ECO:0000259" key="9">
    <source>
        <dbReference type="PROSITE" id="PS51263"/>
    </source>
</evidence>
<dbReference type="InterPro" id="IPR028458">
    <property type="entry name" value="Twinfilin"/>
</dbReference>
<name>A0A9N9CWL5_9GLOM</name>
<dbReference type="CDD" id="cd11284">
    <property type="entry name" value="ADF_Twf-C_like"/>
    <property type="match status" value="1"/>
</dbReference>
<dbReference type="Proteomes" id="UP000789342">
    <property type="component" value="Unassembled WGS sequence"/>
</dbReference>
<evidence type="ECO:0000256" key="8">
    <source>
        <dbReference type="SAM" id="MobiDB-lite"/>
    </source>
</evidence>
<keyword evidence="6" id="KW-0206">Cytoskeleton</keyword>
<dbReference type="PROSITE" id="PS51263">
    <property type="entry name" value="ADF_H"/>
    <property type="match status" value="1"/>
</dbReference>
<dbReference type="Gene3D" id="3.40.20.10">
    <property type="entry name" value="Severin"/>
    <property type="match status" value="2"/>
</dbReference>
<dbReference type="SMART" id="SM00102">
    <property type="entry name" value="ADF"/>
    <property type="match status" value="1"/>
</dbReference>
<evidence type="ECO:0000256" key="3">
    <source>
        <dbReference type="ARBA" id="ARBA00022490"/>
    </source>
</evidence>
<evidence type="ECO:0000256" key="5">
    <source>
        <dbReference type="ARBA" id="ARBA00023203"/>
    </source>
</evidence>
<feature type="domain" description="ADF-H" evidence="9">
    <location>
        <begin position="165"/>
        <end position="302"/>
    </location>
</feature>
<keyword evidence="4" id="KW-0677">Repeat</keyword>
<evidence type="ECO:0000313" key="10">
    <source>
        <dbReference type="EMBL" id="CAG8613728.1"/>
    </source>
</evidence>
<comment type="subunit">
    <text evidence="7">Interacts with G-actin; ADP-actin form.</text>
</comment>
<evidence type="ECO:0000256" key="7">
    <source>
        <dbReference type="ARBA" id="ARBA00038532"/>
    </source>
</evidence>
<dbReference type="PANTHER" id="PTHR13759">
    <property type="entry name" value="TWINFILIN"/>
    <property type="match status" value="1"/>
</dbReference>
<keyword evidence="11" id="KW-1185">Reference proteome</keyword>
<keyword evidence="5" id="KW-0009">Actin-binding</keyword>
<dbReference type="GO" id="GO:0051015">
    <property type="term" value="F:actin filament binding"/>
    <property type="evidence" value="ECO:0007669"/>
    <property type="project" value="TreeGrafter"/>
</dbReference>
<comment type="similarity">
    <text evidence="2">Belongs to the actin-binding proteins ADF family. Twinfilin subfamily.</text>
</comment>
<keyword evidence="3" id="KW-0963">Cytoplasm</keyword>
<dbReference type="GO" id="GO:0005884">
    <property type="term" value="C:actin filament"/>
    <property type="evidence" value="ECO:0007669"/>
    <property type="project" value="TreeGrafter"/>
</dbReference>
<organism evidence="10 11">
    <name type="scientific">Acaulospora morrowiae</name>
    <dbReference type="NCBI Taxonomy" id="94023"/>
    <lineage>
        <taxon>Eukaryota</taxon>
        <taxon>Fungi</taxon>
        <taxon>Fungi incertae sedis</taxon>
        <taxon>Mucoromycota</taxon>
        <taxon>Glomeromycotina</taxon>
        <taxon>Glomeromycetes</taxon>
        <taxon>Diversisporales</taxon>
        <taxon>Acaulosporaceae</taxon>
        <taxon>Acaulospora</taxon>
    </lineage>
</organism>
<sequence length="328" mass="36759">MTHQSVSKELADLFTNSVTSGNERIIRVSIINESLVPNGTLNVKGSWESDFEEVIKFLDEKIPCYILYRLDTKSSSLGDHEWVDKMLYASTRATLVKDLGDYRFVDSMYGNKIEDFTLEGYQKHKQHQQAEAPLTQREKELAEVRTAEANANSYSSSARKSHAAGVSFPLSDEAIDAIKSLGQSEKSNNIVQLSLDIANERIDLDSANKIEIDDLANSLPSDAPRFSFLAYDHDYKGKDFKSIIFIYTCPSSSKIKERMLYSSCRGSVISFCENEIGLTITKKMETNDPSDLTKSYILEELHPVSDAPVQAFSRPKPPGRSRASVKNN</sequence>
<dbReference type="GO" id="GO:0051016">
    <property type="term" value="P:barbed-end actin filament capping"/>
    <property type="evidence" value="ECO:0007669"/>
    <property type="project" value="TreeGrafter"/>
</dbReference>
<evidence type="ECO:0000313" key="11">
    <source>
        <dbReference type="Proteomes" id="UP000789342"/>
    </source>
</evidence>
<dbReference type="FunFam" id="3.40.20.10:FF:000007">
    <property type="entry name" value="Twinfilin-1 isoform 1"/>
    <property type="match status" value="1"/>
</dbReference>
<accession>A0A9N9CWL5</accession>
<dbReference type="PANTHER" id="PTHR13759:SF1">
    <property type="entry name" value="TWINFILIN"/>
    <property type="match status" value="1"/>
</dbReference>
<gene>
    <name evidence="10" type="ORF">AMORRO_LOCUS8345</name>
</gene>